<feature type="region of interest" description="Disordered" evidence="1">
    <location>
        <begin position="17"/>
        <end position="52"/>
    </location>
</feature>
<evidence type="ECO:0000256" key="1">
    <source>
        <dbReference type="SAM" id="MobiDB-lite"/>
    </source>
</evidence>
<sequence>MPIGPTARYYSNMCSSAGEGVSSEGTGDGFSGRAPRRLPGGVPRTEGTEPQLQYPNEAGYYYRVLVQPPKPVWVRLDAILIRDPGTPRHVNGAGLDMTGERPGTLTRWVPSFSGEWLGRVNFSVCYADGRAPLHLTDQLVPAYALRPRAAVDDPRRPPTGRSSTSSRIERRTGEADGR</sequence>
<name>A0A378WMZ7_9NOCA</name>
<protein>
    <submittedName>
        <fullName evidence="2">Uncharacterized protein</fullName>
    </submittedName>
</protein>
<evidence type="ECO:0000313" key="2">
    <source>
        <dbReference type="EMBL" id="SUA42616.1"/>
    </source>
</evidence>
<dbReference type="Proteomes" id="UP000255082">
    <property type="component" value="Unassembled WGS sequence"/>
</dbReference>
<feature type="compositionally biased region" description="Basic and acidic residues" evidence="1">
    <location>
        <begin position="167"/>
        <end position="178"/>
    </location>
</feature>
<reference evidence="2 3" key="1">
    <citation type="submission" date="2018-06" db="EMBL/GenBank/DDBJ databases">
        <authorList>
            <consortium name="Pathogen Informatics"/>
            <person name="Doyle S."/>
        </authorList>
    </citation>
    <scope>NUCLEOTIDE SEQUENCE [LARGE SCALE GENOMIC DNA]</scope>
    <source>
        <strain evidence="2 3">NCTC13184</strain>
    </source>
</reference>
<gene>
    <name evidence="2" type="ORF">NCTC13184_01973</name>
</gene>
<proteinExistence type="predicted"/>
<organism evidence="2 3">
    <name type="scientific">Nocardia africana</name>
    <dbReference type="NCBI Taxonomy" id="134964"/>
    <lineage>
        <taxon>Bacteria</taxon>
        <taxon>Bacillati</taxon>
        <taxon>Actinomycetota</taxon>
        <taxon>Actinomycetes</taxon>
        <taxon>Mycobacteriales</taxon>
        <taxon>Nocardiaceae</taxon>
        <taxon>Nocardia</taxon>
    </lineage>
</organism>
<accession>A0A378WMZ7</accession>
<dbReference type="AlphaFoldDB" id="A0A378WMZ7"/>
<feature type="region of interest" description="Disordered" evidence="1">
    <location>
        <begin position="148"/>
        <end position="178"/>
    </location>
</feature>
<evidence type="ECO:0000313" key="3">
    <source>
        <dbReference type="Proteomes" id="UP000255082"/>
    </source>
</evidence>
<dbReference type="EMBL" id="UGRU01000001">
    <property type="protein sequence ID" value="SUA42616.1"/>
    <property type="molecule type" value="Genomic_DNA"/>
</dbReference>